<accession>A0ABM2ZJH1</accession>
<dbReference type="RefSeq" id="XP_040942317.1">
    <property type="nucleotide sequence ID" value="XM_041086383.1"/>
</dbReference>
<evidence type="ECO:0000313" key="2">
    <source>
        <dbReference type="RefSeq" id="XP_040942317.1"/>
    </source>
</evidence>
<gene>
    <name evidence="2" type="primary">LOC121213588</name>
</gene>
<keyword evidence="1" id="KW-1185">Reference proteome</keyword>
<sequence length="135" mass="15232">MVQNKNDLARHCNGLQTTSFLIKQKYPNQQGFPIFPTKLKGQSSLSLCRKRATPLQLRFRRSEQGPTTCFEKVFLSAFFCRRCGQRRQGFAVLVQVGDASGDECAGVTWAATTHRKGGNPRIPWCCLVFGLYWAV</sequence>
<name>A0ABM2ZJH1_GOSHI</name>
<evidence type="ECO:0000313" key="1">
    <source>
        <dbReference type="Proteomes" id="UP000818029"/>
    </source>
</evidence>
<reference evidence="2" key="2">
    <citation type="submission" date="2025-08" db="UniProtKB">
        <authorList>
            <consortium name="RefSeq"/>
        </authorList>
    </citation>
    <scope>IDENTIFICATION</scope>
</reference>
<protein>
    <submittedName>
        <fullName evidence="2">Uncharacterized protein</fullName>
    </submittedName>
</protein>
<dbReference type="GeneID" id="121213588"/>
<reference evidence="1" key="1">
    <citation type="journal article" date="2020" name="Nat. Genet.">
        <title>Genomic diversifications of five Gossypium allopolyploid species and their impact on cotton improvement.</title>
        <authorList>
            <person name="Chen Z.J."/>
            <person name="Sreedasyam A."/>
            <person name="Ando A."/>
            <person name="Song Q."/>
            <person name="De Santiago L.M."/>
            <person name="Hulse-Kemp A.M."/>
            <person name="Ding M."/>
            <person name="Ye W."/>
            <person name="Kirkbride R.C."/>
            <person name="Jenkins J."/>
            <person name="Plott C."/>
            <person name="Lovell J."/>
            <person name="Lin Y.M."/>
            <person name="Vaughn R."/>
            <person name="Liu B."/>
            <person name="Simpson S."/>
            <person name="Scheffler B.E."/>
            <person name="Wen L."/>
            <person name="Saski C.A."/>
            <person name="Grover C.E."/>
            <person name="Hu G."/>
            <person name="Conover J.L."/>
            <person name="Carlson J.W."/>
            <person name="Shu S."/>
            <person name="Boston L.B."/>
            <person name="Williams M."/>
            <person name="Peterson D.G."/>
            <person name="McGee K."/>
            <person name="Jones D.C."/>
            <person name="Wendel J.F."/>
            <person name="Stelly D.M."/>
            <person name="Grimwood J."/>
            <person name="Schmutz J."/>
        </authorList>
    </citation>
    <scope>NUCLEOTIDE SEQUENCE [LARGE SCALE GENOMIC DNA]</scope>
    <source>
        <strain evidence="1">cv. TM-1</strain>
    </source>
</reference>
<dbReference type="Proteomes" id="UP000818029">
    <property type="component" value="Chromosome D01"/>
</dbReference>
<organism evidence="1 2">
    <name type="scientific">Gossypium hirsutum</name>
    <name type="common">Upland cotton</name>
    <name type="synonym">Gossypium mexicanum</name>
    <dbReference type="NCBI Taxonomy" id="3635"/>
    <lineage>
        <taxon>Eukaryota</taxon>
        <taxon>Viridiplantae</taxon>
        <taxon>Streptophyta</taxon>
        <taxon>Embryophyta</taxon>
        <taxon>Tracheophyta</taxon>
        <taxon>Spermatophyta</taxon>
        <taxon>Magnoliopsida</taxon>
        <taxon>eudicotyledons</taxon>
        <taxon>Gunneridae</taxon>
        <taxon>Pentapetalae</taxon>
        <taxon>rosids</taxon>
        <taxon>malvids</taxon>
        <taxon>Malvales</taxon>
        <taxon>Malvaceae</taxon>
        <taxon>Malvoideae</taxon>
        <taxon>Gossypium</taxon>
    </lineage>
</organism>
<proteinExistence type="predicted"/>